<evidence type="ECO:0000313" key="2">
    <source>
        <dbReference type="Proteomes" id="UP000193411"/>
    </source>
</evidence>
<dbReference type="Proteomes" id="UP000193411">
    <property type="component" value="Unassembled WGS sequence"/>
</dbReference>
<protein>
    <submittedName>
        <fullName evidence="1">Uncharacterized protein</fullName>
    </submittedName>
</protein>
<keyword evidence="2" id="KW-1185">Reference proteome</keyword>
<proteinExistence type="predicted"/>
<accession>A0A1Y2HKZ9</accession>
<dbReference type="AlphaFoldDB" id="A0A1Y2HKZ9"/>
<name>A0A1Y2HKZ9_9FUNG</name>
<reference evidence="1 2" key="1">
    <citation type="submission" date="2016-07" db="EMBL/GenBank/DDBJ databases">
        <title>Pervasive Adenine N6-methylation of Active Genes in Fungi.</title>
        <authorList>
            <consortium name="DOE Joint Genome Institute"/>
            <person name="Mondo S.J."/>
            <person name="Dannebaum R.O."/>
            <person name="Kuo R.C."/>
            <person name="Labutti K."/>
            <person name="Haridas S."/>
            <person name="Kuo A."/>
            <person name="Salamov A."/>
            <person name="Ahrendt S.R."/>
            <person name="Lipzen A."/>
            <person name="Sullivan W."/>
            <person name="Andreopoulos W.B."/>
            <person name="Clum A."/>
            <person name="Lindquist E."/>
            <person name="Daum C."/>
            <person name="Ramamoorthy G.K."/>
            <person name="Gryganskyi A."/>
            <person name="Culley D."/>
            <person name="Magnuson J.K."/>
            <person name="James T.Y."/>
            <person name="O'Malley M.A."/>
            <person name="Stajich J.E."/>
            <person name="Spatafora J.W."/>
            <person name="Visel A."/>
            <person name="Grigoriev I.V."/>
        </authorList>
    </citation>
    <scope>NUCLEOTIDE SEQUENCE [LARGE SCALE GENOMIC DNA]</scope>
    <source>
        <strain evidence="1 2">PL171</strain>
    </source>
</reference>
<sequence>MLGHDSRQVSCRMYIVATGSKWTSTSCRSASASQSRQSALAARNCGWELAHKTVIVVACSTKMTVLDAIHKDGHGGHRRDELFCPQIQIWMTCARTVSAYIFDSDLPSEWVARLSYVWVWKGRPATQVSAKVNVLSNESRSN</sequence>
<organism evidence="1 2">
    <name type="scientific">Catenaria anguillulae PL171</name>
    <dbReference type="NCBI Taxonomy" id="765915"/>
    <lineage>
        <taxon>Eukaryota</taxon>
        <taxon>Fungi</taxon>
        <taxon>Fungi incertae sedis</taxon>
        <taxon>Blastocladiomycota</taxon>
        <taxon>Blastocladiomycetes</taxon>
        <taxon>Blastocladiales</taxon>
        <taxon>Catenariaceae</taxon>
        <taxon>Catenaria</taxon>
    </lineage>
</organism>
<dbReference type="EMBL" id="MCFL01000029">
    <property type="protein sequence ID" value="ORZ34373.1"/>
    <property type="molecule type" value="Genomic_DNA"/>
</dbReference>
<gene>
    <name evidence="1" type="ORF">BCR44DRAFT_1436559</name>
</gene>
<comment type="caution">
    <text evidence="1">The sequence shown here is derived from an EMBL/GenBank/DDBJ whole genome shotgun (WGS) entry which is preliminary data.</text>
</comment>
<evidence type="ECO:0000313" key="1">
    <source>
        <dbReference type="EMBL" id="ORZ34373.1"/>
    </source>
</evidence>